<reference evidence="1" key="1">
    <citation type="submission" date="2019-04" db="EMBL/GenBank/DDBJ databases">
        <title>Microbes associate with the intestines of laboratory mice.</title>
        <authorList>
            <person name="Navarre W."/>
            <person name="Wong E."/>
            <person name="Huang K."/>
            <person name="Tropini C."/>
            <person name="Ng K."/>
            <person name="Yu B."/>
        </authorList>
    </citation>
    <scope>NUCLEOTIDE SEQUENCE</scope>
    <source>
        <strain evidence="1">NM73_A23</strain>
    </source>
</reference>
<organism evidence="1 2">
    <name type="scientific">Palleniella muris</name>
    <dbReference type="NCBI Taxonomy" id="3038145"/>
    <lineage>
        <taxon>Bacteria</taxon>
        <taxon>Pseudomonadati</taxon>
        <taxon>Bacteroidota</taxon>
        <taxon>Bacteroidia</taxon>
        <taxon>Bacteroidales</taxon>
        <taxon>Prevotellaceae</taxon>
        <taxon>Palleniella</taxon>
    </lineage>
</organism>
<gene>
    <name evidence="1" type="ORF">E5358_00090</name>
</gene>
<comment type="caution">
    <text evidence="1">The sequence shown here is derived from an EMBL/GenBank/DDBJ whole genome shotgun (WGS) entry which is preliminary data.</text>
</comment>
<sequence>MTVYFYHTQDLNYIYREWKAGRFPAHLLYGATHLPDEGIGVVMHKHSKPGSRRIVSALRNAAKVIFCKERFDAVYATKYNGLELLIFLRALGLYRKPIVLWHHQPVVLSKGWLKNMVSRLFYKGIDHMFFFSDHLLEVSLATGKVTRDKAEQCPWGADLVYYDRLMAAHTCERKDFISTGKERRDMPTLLAAFAKCSDQHLDLITAADCCGTNYEEMLSVASIPENVSVTINRTMWIPELAERILPHKCVCICCKETNYTVGLTTLVEALAFGMPVVISKNPNQPFDAEEEGCGITVDYGDTECWVNAIRRISDNPEEASLMGKRARSLAESTYNIANCAHIVANALRKFEK</sequence>
<dbReference type="Proteomes" id="UP000308886">
    <property type="component" value="Unassembled WGS sequence"/>
</dbReference>
<accession>A0AC61QTR5</accession>
<keyword evidence="2" id="KW-1185">Reference proteome</keyword>
<proteinExistence type="predicted"/>
<dbReference type="EMBL" id="SRZC01000001">
    <property type="protein sequence ID" value="TGX84076.1"/>
    <property type="molecule type" value="Genomic_DNA"/>
</dbReference>
<evidence type="ECO:0000313" key="2">
    <source>
        <dbReference type="Proteomes" id="UP000308886"/>
    </source>
</evidence>
<name>A0AC61QTR5_9BACT</name>
<protein>
    <submittedName>
        <fullName evidence="1">Glycosyltransferase</fullName>
    </submittedName>
</protein>
<evidence type="ECO:0000313" key="1">
    <source>
        <dbReference type="EMBL" id="TGX84076.1"/>
    </source>
</evidence>